<proteinExistence type="predicted"/>
<evidence type="ECO:0008006" key="2">
    <source>
        <dbReference type="Google" id="ProtNLM"/>
    </source>
</evidence>
<dbReference type="SUPFAM" id="SSF54909">
    <property type="entry name" value="Dimeric alpha+beta barrel"/>
    <property type="match status" value="1"/>
</dbReference>
<dbReference type="AlphaFoldDB" id="A0AAU7TET1"/>
<organism evidence="1">
    <name type="scientific">Kribbella sp. HUAS MG21</name>
    <dbReference type="NCBI Taxonomy" id="3160966"/>
    <lineage>
        <taxon>Bacteria</taxon>
        <taxon>Bacillati</taxon>
        <taxon>Actinomycetota</taxon>
        <taxon>Actinomycetes</taxon>
        <taxon>Propionibacteriales</taxon>
        <taxon>Kribbellaceae</taxon>
        <taxon>Kribbella</taxon>
    </lineage>
</organism>
<sequence length="110" mass="12004">MFTRLTLLEIDTVRIDTGSAVERFRAEVLPELHRQPGYAGVLVMATPEGLGAIVSFWETADAADAAGTEGFYAEVLERYTTIFRSPPGRERYRLALAELPSVEATAPATS</sequence>
<protein>
    <recommendedName>
        <fullName evidence="2">ABM domain-containing protein</fullName>
    </recommendedName>
</protein>
<dbReference type="InterPro" id="IPR011008">
    <property type="entry name" value="Dimeric_a/b-barrel"/>
</dbReference>
<dbReference type="RefSeq" id="WP_350278085.1">
    <property type="nucleotide sequence ID" value="NZ_CP158165.1"/>
</dbReference>
<reference evidence="1" key="1">
    <citation type="submission" date="2024-06" db="EMBL/GenBank/DDBJ databases">
        <title>Kribbella sp. strain HUAS MG21 genome sequences.</title>
        <authorList>
            <person name="Mo P."/>
        </authorList>
    </citation>
    <scope>NUCLEOTIDE SEQUENCE</scope>
    <source>
        <strain evidence="1">HUAS MG21</strain>
    </source>
</reference>
<gene>
    <name evidence="1" type="ORF">ABN611_02380</name>
</gene>
<evidence type="ECO:0000313" key="1">
    <source>
        <dbReference type="EMBL" id="XBV25271.1"/>
    </source>
</evidence>
<accession>A0AAU7TET1</accession>
<dbReference type="EMBL" id="CP158165">
    <property type="protein sequence ID" value="XBV25271.1"/>
    <property type="molecule type" value="Genomic_DNA"/>
</dbReference>
<name>A0AAU7TET1_9ACTN</name>